<reference evidence="1" key="2">
    <citation type="submission" date="2021-06" db="EMBL/GenBank/DDBJ databases">
        <title>Genomic Description and Analysis of Intracellular Bacteria, Candidatus Berkiella cookevillensis and Candidatus Berkiella aquae.</title>
        <authorList>
            <person name="Kidane D.T."/>
            <person name="Mehari Y.T."/>
            <person name="Rice F.C."/>
            <person name="Arivett B.A."/>
            <person name="Farone A.L."/>
            <person name="Berk S.G."/>
            <person name="Farone M.B."/>
        </authorList>
    </citation>
    <scope>NUCLEOTIDE SEQUENCE</scope>
    <source>
        <strain evidence="1">CC99</strain>
    </source>
</reference>
<dbReference type="PANTHER" id="PTHR35271">
    <property type="entry name" value="ABC TRANSPORTER, SUBSTRATE-BINDING LIPOPROTEIN-RELATED"/>
    <property type="match status" value="1"/>
</dbReference>
<comment type="caution">
    <text evidence="1">The sequence shown here is derived from an EMBL/GenBank/DDBJ whole genome shotgun (WGS) entry which is preliminary data.</text>
</comment>
<keyword evidence="2" id="KW-1185">Reference proteome</keyword>
<dbReference type="RefSeq" id="WP_057623013.1">
    <property type="nucleotide sequence ID" value="NZ_LKHV02000001.1"/>
</dbReference>
<accession>A0AAE3L477</accession>
<dbReference type="Pfam" id="PF04392">
    <property type="entry name" value="ABC_sub_bind"/>
    <property type="match status" value="1"/>
</dbReference>
<evidence type="ECO:0000313" key="1">
    <source>
        <dbReference type="EMBL" id="MCS5708288.1"/>
    </source>
</evidence>
<dbReference type="PANTHER" id="PTHR35271:SF1">
    <property type="entry name" value="ABC TRANSPORTER, SUBSTRATE-BINDING LIPOPROTEIN"/>
    <property type="match status" value="1"/>
</dbReference>
<proteinExistence type="predicted"/>
<reference evidence="1" key="1">
    <citation type="journal article" date="2016" name="Genome Announc.">
        <title>Draft Genome Sequences of Two Novel Amoeba-Resistant Intranuclear Bacteria, 'Candidatus Berkiella cookevillensis' and 'Candidatus Berkiella aquae'.</title>
        <authorList>
            <person name="Mehari Y.T."/>
            <person name="Arivett B.A."/>
            <person name="Farone A.L."/>
            <person name="Gunderson J.H."/>
            <person name="Farone M.B."/>
        </authorList>
    </citation>
    <scope>NUCLEOTIDE SEQUENCE</scope>
    <source>
        <strain evidence="1">CC99</strain>
    </source>
</reference>
<name>A0AAE3L477_9GAMM</name>
<evidence type="ECO:0000313" key="2">
    <source>
        <dbReference type="Proteomes" id="UP000051494"/>
    </source>
</evidence>
<evidence type="ECO:0008006" key="3">
    <source>
        <dbReference type="Google" id="ProtNLM"/>
    </source>
</evidence>
<gene>
    <name evidence="1" type="ORF">CC99x_005155</name>
</gene>
<dbReference type="InterPro" id="IPR007487">
    <property type="entry name" value="ABC_transpt-TYRBP-like"/>
</dbReference>
<dbReference type="Gene3D" id="3.40.50.2300">
    <property type="match status" value="2"/>
</dbReference>
<dbReference type="EMBL" id="LKHV02000001">
    <property type="protein sequence ID" value="MCS5708288.1"/>
    <property type="molecule type" value="Genomic_DNA"/>
</dbReference>
<sequence>MVHRIEAALFSQPSPRPNISHILVDELQNPERFHTHSEVSLIVCFGAEALEAVLKLNTEKPVLAILIRKNTFYNLLSIYHRKINDSQYPISAIYLDQSLQRQINLIQTIFPDIDYKSSVGVLFGPGSINQQEELLQLAAENQLRLNTIYVNNFENPVAVMDAFLDEVRVLLALPDNRIFNPHSARGILLAAFHKHVPLIGYSQSYVKNGALISLFSSTKQIAQQTAQAILTILDQNQLPVPQYPNEFSIEVNYQVARSLNINIDSETDLHHKLLVKEKANSQVLIKQGTQRA</sequence>
<dbReference type="AlphaFoldDB" id="A0AAE3L477"/>
<dbReference type="Proteomes" id="UP000051494">
    <property type="component" value="Unassembled WGS sequence"/>
</dbReference>
<protein>
    <recommendedName>
        <fullName evidence="3">ABC transporter substrate binding protein</fullName>
    </recommendedName>
</protein>
<organism evidence="1 2">
    <name type="scientific">Candidatus Berkiella cookevillensis</name>
    <dbReference type="NCBI Taxonomy" id="437022"/>
    <lineage>
        <taxon>Bacteria</taxon>
        <taxon>Pseudomonadati</taxon>
        <taxon>Pseudomonadota</taxon>
        <taxon>Gammaproteobacteria</taxon>
        <taxon>Candidatus Berkiellales</taxon>
        <taxon>Candidatus Berkiellaceae</taxon>
        <taxon>Candidatus Berkiella</taxon>
    </lineage>
</organism>